<dbReference type="PROSITE" id="PS51192">
    <property type="entry name" value="HELICASE_ATP_BIND_1"/>
    <property type="match status" value="1"/>
</dbReference>
<dbReference type="PANTHER" id="PTHR14025:SF20">
    <property type="entry name" value="FANCONI ANEMIA GROUP M PROTEIN"/>
    <property type="match status" value="1"/>
</dbReference>
<feature type="domain" description="Helicase C-terminal" evidence="10">
    <location>
        <begin position="438"/>
        <end position="610"/>
    </location>
</feature>
<gene>
    <name evidence="11" type="ORF">DSTB1V02_LOCUS1270</name>
</gene>
<evidence type="ECO:0000256" key="4">
    <source>
        <dbReference type="ARBA" id="ARBA00022801"/>
    </source>
</evidence>
<evidence type="ECO:0000313" key="12">
    <source>
        <dbReference type="Proteomes" id="UP000677054"/>
    </source>
</evidence>
<dbReference type="InterPro" id="IPR001650">
    <property type="entry name" value="Helicase_C-like"/>
</dbReference>
<dbReference type="InterPro" id="IPR044749">
    <property type="entry name" value="FANCM_DEXDc"/>
</dbReference>
<dbReference type="GO" id="GO:0009378">
    <property type="term" value="F:four-way junction helicase activity"/>
    <property type="evidence" value="ECO:0007669"/>
    <property type="project" value="TreeGrafter"/>
</dbReference>
<keyword evidence="5" id="KW-0347">Helicase</keyword>
<evidence type="ECO:0000313" key="11">
    <source>
        <dbReference type="EMBL" id="CAD7241270.1"/>
    </source>
</evidence>
<feature type="compositionally biased region" description="Basic residues" evidence="8">
    <location>
        <begin position="1275"/>
        <end position="1290"/>
    </location>
</feature>
<accession>A0A7R8ZYM3</accession>
<sequence>MLIDERKTSEMQNGKQATLFEAWARGENRSSSQRSRESADFGDPDDDDALLAMVLDKSLREHEEAEARKKRGKETEPRPGPSGICKSAQPAHSDCGQPEEILPGFDTYAGRTWIYPTNYPLREYQFTITQAALFQNTLVCLPTGLGKTFIAAVVMYNFYRWYPQGMIVFMAPTKPLVAQQIQACYNIMGIPQQHTCEMTGTMSPETRGTAWKTKRVFFLTPQVMLNDLTRGMCPAERVKCLVIDEAHKALGNHAYCQVVRELSNYTNQYRILALSATPGSDMKAVHQILVNIHISHVELRSEDSPDIQPYSHERIVEKVVVPLGEDLTLIRDTFHQVLRQYAQRLIKQSLVFTRDPTNLTKFQLLKAREAFRQAPPPQMPRNQFGIIEGDFAICMTLCHASELLLLHGLRPFYHFLKGVLDGEKGQGRTRTELLRNPSFLKMMEDLEGKFSSDRNVIRPGVFSQYRDSVHEITEMLSHYRPLVKAMSFVGHSGGAGGKGPKGFSQKEQMMVVKKFCEGGYNTLVSTCVGEEGLDIKEVDLIICYDAHKSPIRLVQRMGRTGRKRKGRIIMLVSKGKEEQVYNQGMCNKKSINKAIVHGGQKLQSYLYSSNPRMVPQGLNPSCHRMEMTVPEYEFQGKAGKQKMSPRNSRNIATMMAVANSRRMISQLQAYLNEEDLDHWSRNFKIPLKEYLSLDRSISNTYICRATGTSEAKKKSPSKRELRVDKYLPWQTTLQKRFLTGPSTTSKILTETLTFMDVLSTAGSETYMFEMLPYLDMDDVWTDPGKEVQVETEKQPRQANMQSSSVKQDSAILKLGKPSLEAVLDDVGDFEGDVHRDVFIVPSLPTQVCTFQEVKISGKEHQVNDLSSAIHAFIDHVSQFKVLIKSPPPLVDPNTMDGRDLLPPAIIDSILSCESQISSPVGRDAKYCVDDVFSPPVKSTSSMASPSPKFRSSRKGIVCSTPKVLHVTQMVLDKTSSALGIIQNASKNLSRFCLESDSLLGNTDLICDISSDTVPQNESPVLVIEKSDISEASVTNACQVAVSEVHSRSKRPVESSPKVDQMEGNDTNFSLVLEDSFCEDLLCVSPPKPESMLSVTQMIKIVNKSSNGIGSTISSNACIVRDPDARFNLVAGFLETSSDEEEEQELKDKLQQQNVGHDVGAPLNQGAKVAIIEPFKCSPISKVEDERLCKLSVKRCLALEESDDDSPVQRKKSCRVQRLQLESSRENSHLSEPGANDVEEEPNELDSDDWLWSDVKPGSEKVHRNSLVHQSGQHQQKPKKKSRIAQRKRKDREKGGRGFIEVEAEVSFDGSICISSDESGGSSYDEEDDTLINNNTQLSQDSMIDMQAVYLKSVRSPVGGVGKFKLHHYGKNKPKVMDSPWSCDEVASFTDEEDSFIVGNDEVEYLTDEGNDTLAIAEEGLKSKKRKRKVRRRVAIPLDSSLESPVKSPDRKKGRLLCPHKESSKDNAMPDEDQCGENARNIESIHIETLRKSTCSAGNDAVKEKLPGQRFREANEKHLGPPVNQFHHGVESYEQKSETLGTSSNMDLADTSLVDWQAYEKNVNSVLTQVTPLVIPSSQETLKVLVETRAMNAAPKVVSLLRVKFHAVPSVVSMTGVDYALSTRAGAIRKLWSDFCNGSQKQRIVSQLWDLCFLFDRPILIVEQDKGKFGDKPAGRLRSKYVDMTLAALTQTHIRVLHSESQEETSELLHAICEWERKSGHGLKYSLELTPQQKQWLAWYLSLPRVSYPTALTFLDKFSSISHFINW</sequence>
<keyword evidence="6" id="KW-0067">ATP-binding</keyword>
<dbReference type="Pfam" id="PF00270">
    <property type="entry name" value="DEAD"/>
    <property type="match status" value="1"/>
</dbReference>
<feature type="compositionally biased region" description="Basic and acidic residues" evidence="8">
    <location>
        <begin position="24"/>
        <end position="39"/>
    </location>
</feature>
<feature type="region of interest" description="Disordered" evidence="8">
    <location>
        <begin position="61"/>
        <end position="99"/>
    </location>
</feature>
<proteinExistence type="inferred from homology"/>
<dbReference type="GO" id="GO:0043138">
    <property type="term" value="F:3'-5' DNA helicase activity"/>
    <property type="evidence" value="ECO:0007669"/>
    <property type="project" value="InterPro"/>
</dbReference>
<dbReference type="OrthoDB" id="6513042at2759"/>
<dbReference type="Gene3D" id="1.10.150.20">
    <property type="entry name" value="5' to 3' exonuclease, C-terminal subdomain"/>
    <property type="match status" value="1"/>
</dbReference>
<dbReference type="CDD" id="cd18033">
    <property type="entry name" value="DEXDc_FANCM"/>
    <property type="match status" value="1"/>
</dbReference>
<dbReference type="GO" id="GO:0005634">
    <property type="term" value="C:nucleus"/>
    <property type="evidence" value="ECO:0007669"/>
    <property type="project" value="UniProtKB-SubCell"/>
</dbReference>
<dbReference type="InterPro" id="IPR006166">
    <property type="entry name" value="ERCC4_domain"/>
</dbReference>
<evidence type="ECO:0000259" key="9">
    <source>
        <dbReference type="PROSITE" id="PS51192"/>
    </source>
</evidence>
<evidence type="ECO:0000256" key="7">
    <source>
        <dbReference type="ARBA" id="ARBA00023242"/>
    </source>
</evidence>
<dbReference type="GO" id="GO:0036297">
    <property type="term" value="P:interstrand cross-link repair"/>
    <property type="evidence" value="ECO:0007669"/>
    <property type="project" value="TreeGrafter"/>
</dbReference>
<feature type="compositionally biased region" description="Basic and acidic residues" evidence="8">
    <location>
        <begin position="61"/>
        <end position="77"/>
    </location>
</feature>
<dbReference type="SUPFAM" id="SSF52540">
    <property type="entry name" value="P-loop containing nucleoside triphosphate hydrolases"/>
    <property type="match status" value="1"/>
</dbReference>
<keyword evidence="7" id="KW-0539">Nucleus</keyword>
<evidence type="ECO:0000259" key="10">
    <source>
        <dbReference type="PROSITE" id="PS51194"/>
    </source>
</evidence>
<dbReference type="InterPro" id="IPR011545">
    <property type="entry name" value="DEAD/DEAH_box_helicase_dom"/>
</dbReference>
<feature type="region of interest" description="Disordered" evidence="8">
    <location>
        <begin position="1"/>
        <end position="47"/>
    </location>
</feature>
<evidence type="ECO:0000256" key="2">
    <source>
        <dbReference type="ARBA" id="ARBA00009889"/>
    </source>
</evidence>
<dbReference type="InterPro" id="IPR039686">
    <property type="entry name" value="FANCM/Mph1-like_ID"/>
</dbReference>
<dbReference type="GO" id="GO:0005524">
    <property type="term" value="F:ATP binding"/>
    <property type="evidence" value="ECO:0007669"/>
    <property type="project" value="UniProtKB-KW"/>
</dbReference>
<dbReference type="Gene3D" id="3.40.50.300">
    <property type="entry name" value="P-loop containing nucleotide triphosphate hydrolases"/>
    <property type="match status" value="2"/>
</dbReference>
<protein>
    <recommendedName>
        <fullName evidence="13">Fanconi anemia group M protein</fullName>
    </recommendedName>
</protein>
<evidence type="ECO:0000256" key="3">
    <source>
        <dbReference type="ARBA" id="ARBA00022741"/>
    </source>
</evidence>
<dbReference type="GO" id="GO:0004518">
    <property type="term" value="F:nuclease activity"/>
    <property type="evidence" value="ECO:0007669"/>
    <property type="project" value="InterPro"/>
</dbReference>
<organism evidence="11">
    <name type="scientific">Darwinula stevensoni</name>
    <dbReference type="NCBI Taxonomy" id="69355"/>
    <lineage>
        <taxon>Eukaryota</taxon>
        <taxon>Metazoa</taxon>
        <taxon>Ecdysozoa</taxon>
        <taxon>Arthropoda</taxon>
        <taxon>Crustacea</taxon>
        <taxon>Oligostraca</taxon>
        <taxon>Ostracoda</taxon>
        <taxon>Podocopa</taxon>
        <taxon>Podocopida</taxon>
        <taxon>Darwinulocopina</taxon>
        <taxon>Darwinuloidea</taxon>
        <taxon>Darwinulidae</taxon>
        <taxon>Darwinula</taxon>
    </lineage>
</organism>
<dbReference type="GO" id="GO:0000400">
    <property type="term" value="F:four-way junction DNA binding"/>
    <property type="evidence" value="ECO:0007669"/>
    <property type="project" value="TreeGrafter"/>
</dbReference>
<dbReference type="InterPro" id="IPR027417">
    <property type="entry name" value="P-loop_NTPase"/>
</dbReference>
<feature type="compositionally biased region" description="Acidic residues" evidence="8">
    <location>
        <begin position="1236"/>
        <end position="1250"/>
    </location>
</feature>
<dbReference type="SMART" id="SM00490">
    <property type="entry name" value="HELICc"/>
    <property type="match status" value="1"/>
</dbReference>
<evidence type="ECO:0000256" key="8">
    <source>
        <dbReference type="SAM" id="MobiDB-lite"/>
    </source>
</evidence>
<dbReference type="PROSITE" id="PS51194">
    <property type="entry name" value="HELICASE_CTER"/>
    <property type="match status" value="1"/>
</dbReference>
<feature type="region of interest" description="Disordered" evidence="8">
    <location>
        <begin position="1219"/>
        <end position="1297"/>
    </location>
</feature>
<dbReference type="Pfam" id="PF02732">
    <property type="entry name" value="ERCC4"/>
    <property type="match status" value="1"/>
</dbReference>
<keyword evidence="3" id="KW-0547">Nucleotide-binding</keyword>
<feature type="domain" description="Helicase ATP-binding" evidence="9">
    <location>
        <begin position="128"/>
        <end position="296"/>
    </location>
</feature>
<dbReference type="PANTHER" id="PTHR14025">
    <property type="entry name" value="FANCONI ANEMIA GROUP M FANCM FAMILY MEMBER"/>
    <property type="match status" value="1"/>
</dbReference>
<dbReference type="Pfam" id="PF00271">
    <property type="entry name" value="Helicase_C"/>
    <property type="match status" value="1"/>
</dbReference>
<dbReference type="EMBL" id="LR899633">
    <property type="protein sequence ID" value="CAD7241270.1"/>
    <property type="molecule type" value="Genomic_DNA"/>
</dbReference>
<dbReference type="CDD" id="cd12091">
    <property type="entry name" value="FANCM_ID"/>
    <property type="match status" value="1"/>
</dbReference>
<dbReference type="Gene3D" id="3.40.50.10130">
    <property type="match status" value="1"/>
</dbReference>
<dbReference type="EMBL" id="CAJPEV010000116">
    <property type="protein sequence ID" value="CAG0880831.1"/>
    <property type="molecule type" value="Genomic_DNA"/>
</dbReference>
<dbReference type="InterPro" id="IPR014001">
    <property type="entry name" value="Helicase_ATP-bd"/>
</dbReference>
<dbReference type="SMART" id="SM00487">
    <property type="entry name" value="DEXDc"/>
    <property type="match status" value="1"/>
</dbReference>
<dbReference type="SUPFAM" id="SSF52980">
    <property type="entry name" value="Restriction endonuclease-like"/>
    <property type="match status" value="1"/>
</dbReference>
<comment type="subcellular location">
    <subcellularLocation>
        <location evidence="1">Nucleus</location>
    </subcellularLocation>
</comment>
<evidence type="ECO:0000256" key="6">
    <source>
        <dbReference type="ARBA" id="ARBA00022840"/>
    </source>
</evidence>
<evidence type="ECO:0000256" key="1">
    <source>
        <dbReference type="ARBA" id="ARBA00004123"/>
    </source>
</evidence>
<dbReference type="Proteomes" id="UP000677054">
    <property type="component" value="Unassembled WGS sequence"/>
</dbReference>
<dbReference type="InterPro" id="IPR011335">
    <property type="entry name" value="Restrct_endonuc-II-like"/>
</dbReference>
<keyword evidence="12" id="KW-1185">Reference proteome</keyword>
<dbReference type="GO" id="GO:0045003">
    <property type="term" value="P:double-strand break repair via synthesis-dependent strand annealing"/>
    <property type="evidence" value="ECO:0007669"/>
    <property type="project" value="TreeGrafter"/>
</dbReference>
<evidence type="ECO:0008006" key="13">
    <source>
        <dbReference type="Google" id="ProtNLM"/>
    </source>
</evidence>
<evidence type="ECO:0000256" key="5">
    <source>
        <dbReference type="ARBA" id="ARBA00022806"/>
    </source>
</evidence>
<dbReference type="FunFam" id="3.40.50.300:FF:000861">
    <property type="entry name" value="Fanconi anemia, complementation group M"/>
    <property type="match status" value="1"/>
</dbReference>
<dbReference type="GO" id="GO:0016787">
    <property type="term" value="F:hydrolase activity"/>
    <property type="evidence" value="ECO:0007669"/>
    <property type="project" value="UniProtKB-KW"/>
</dbReference>
<comment type="similarity">
    <text evidence="2">Belongs to the DEAD box helicase family. DEAH subfamily. FANCM sub-subfamily.</text>
</comment>
<name>A0A7R8ZYM3_9CRUS</name>
<feature type="region of interest" description="Disordered" evidence="8">
    <location>
        <begin position="1440"/>
        <end position="1472"/>
    </location>
</feature>
<reference evidence="11" key="1">
    <citation type="submission" date="2020-11" db="EMBL/GenBank/DDBJ databases">
        <authorList>
            <person name="Tran Van P."/>
        </authorList>
    </citation>
    <scope>NUCLEOTIDE SEQUENCE</scope>
</reference>
<dbReference type="Gene3D" id="1.20.1320.20">
    <property type="entry name" value="hef helicase domain"/>
    <property type="match status" value="1"/>
</dbReference>
<keyword evidence="4" id="KW-0378">Hydrolase</keyword>